<evidence type="ECO:0000256" key="9">
    <source>
        <dbReference type="ARBA" id="ARBA00022741"/>
    </source>
</evidence>
<keyword evidence="9" id="KW-0547">Nucleotide-binding</keyword>
<keyword evidence="6" id="KW-0507">mRNA processing</keyword>
<dbReference type="SUPFAM" id="SSF81631">
    <property type="entry name" value="PAP/OAS1 substrate-binding domain"/>
    <property type="match status" value="1"/>
</dbReference>
<proteinExistence type="inferred from homology"/>
<evidence type="ECO:0000256" key="12">
    <source>
        <dbReference type="ARBA" id="ARBA00023242"/>
    </source>
</evidence>
<evidence type="ECO:0000259" key="15">
    <source>
        <dbReference type="Pfam" id="PF04928"/>
    </source>
</evidence>
<dbReference type="AlphaFoldDB" id="A0A0D9ZPW8"/>
<comment type="cofactor">
    <cofactor evidence="1">
        <name>Mn(2+)</name>
        <dbReference type="ChEBI" id="CHEBI:29035"/>
    </cofactor>
</comment>
<evidence type="ECO:0000256" key="8">
    <source>
        <dbReference type="ARBA" id="ARBA00022723"/>
    </source>
</evidence>
<dbReference type="CDD" id="cd05402">
    <property type="entry name" value="NT_PAP_TUTase"/>
    <property type="match status" value="1"/>
</dbReference>
<dbReference type="PANTHER" id="PTHR10682">
    <property type="entry name" value="POLY A POLYMERASE"/>
    <property type="match status" value="1"/>
</dbReference>
<reference evidence="17" key="2">
    <citation type="submission" date="2018-05" db="EMBL/GenBank/DDBJ databases">
        <title>OgluRS3 (Oryza glumaepatula Reference Sequence Version 3).</title>
        <authorList>
            <person name="Zhang J."/>
            <person name="Kudrna D."/>
            <person name="Lee S."/>
            <person name="Talag J."/>
            <person name="Welchert J."/>
            <person name="Wing R.A."/>
        </authorList>
    </citation>
    <scope>NUCLEOTIDE SEQUENCE [LARGE SCALE GENOMIC DNA]</scope>
</reference>
<dbReference type="SUPFAM" id="SSF55003">
    <property type="entry name" value="PAP/Archaeal CCA-adding enzyme, C-terminal domain"/>
    <property type="match status" value="1"/>
</dbReference>
<dbReference type="InterPro" id="IPR011068">
    <property type="entry name" value="NuclTrfase_I-like_C"/>
</dbReference>
<dbReference type="GO" id="GO:0003723">
    <property type="term" value="F:RNA binding"/>
    <property type="evidence" value="ECO:0007669"/>
    <property type="project" value="InterPro"/>
</dbReference>
<dbReference type="Pfam" id="PF04926">
    <property type="entry name" value="PAP_RNA-bind"/>
    <property type="match status" value="1"/>
</dbReference>
<evidence type="ECO:0000313" key="17">
    <source>
        <dbReference type="EnsemblPlants" id="OGLUM04G23210.1"/>
    </source>
</evidence>
<evidence type="ECO:0000256" key="11">
    <source>
        <dbReference type="ARBA" id="ARBA00022842"/>
    </source>
</evidence>
<dbReference type="InterPro" id="IPR048840">
    <property type="entry name" value="PolA_pol_NTPase"/>
</dbReference>
<keyword evidence="11" id="KW-0460">Magnesium</keyword>
<keyword evidence="10" id="KW-0067">ATP-binding</keyword>
<evidence type="ECO:0000256" key="6">
    <source>
        <dbReference type="ARBA" id="ARBA00022664"/>
    </source>
</evidence>
<dbReference type="Gene3D" id="3.30.460.10">
    <property type="entry name" value="Beta Polymerase, domain 2"/>
    <property type="match status" value="1"/>
</dbReference>
<dbReference type="Gene3D" id="1.10.1410.10">
    <property type="match status" value="1"/>
</dbReference>
<dbReference type="eggNOG" id="KOG2245">
    <property type="taxonomic scope" value="Eukaryota"/>
</dbReference>
<dbReference type="InterPro" id="IPR007010">
    <property type="entry name" value="PolA_pol_RNA-bd_dom"/>
</dbReference>
<comment type="similarity">
    <text evidence="4">Belongs to the poly(A) polymerase family.</text>
</comment>
<feature type="region of interest" description="Disordered" evidence="13">
    <location>
        <begin position="503"/>
        <end position="576"/>
    </location>
</feature>
<dbReference type="InterPro" id="IPR007012">
    <property type="entry name" value="PolA_pol_cen_dom"/>
</dbReference>
<evidence type="ECO:0000256" key="4">
    <source>
        <dbReference type="ARBA" id="ARBA00010912"/>
    </source>
</evidence>
<accession>A0A0D9ZPW8</accession>
<feature type="region of interest" description="Disordered" evidence="13">
    <location>
        <begin position="650"/>
        <end position="695"/>
    </location>
</feature>
<evidence type="ECO:0000256" key="1">
    <source>
        <dbReference type="ARBA" id="ARBA00001936"/>
    </source>
</evidence>
<dbReference type="GO" id="GO:1990817">
    <property type="term" value="F:poly(A) RNA polymerase activity"/>
    <property type="evidence" value="ECO:0007669"/>
    <property type="project" value="UniProtKB-EC"/>
</dbReference>
<dbReference type="GO" id="GO:0005634">
    <property type="term" value="C:nucleus"/>
    <property type="evidence" value="ECO:0007669"/>
    <property type="project" value="UniProtKB-SubCell"/>
</dbReference>
<comment type="subcellular location">
    <subcellularLocation>
        <location evidence="3">Nucleus</location>
    </subcellularLocation>
</comment>
<sequence>MASQSPQSRGVAEPISLVGPTPADLESTARLERLLREEGLYESAEETAAREEVLRGLRGVVDRWVKRLTRQRGYPDGMADRATALVLPFGSYRLGVHGRGSDIDALVVGPSYVDRDRDFFGALAAALAETAAVAELQPVPGAHVPVIKMRFHGVQVDLVYAGVCLPVVPGDLDLSGRSVLRGLDLATARSLNGVRVADEILRLVPDAAAFRTTLRCVKHWAKARGVYSNVAGFLGGVGWAILVARVCQLYPNASPSMLLPRFFRVFARWKWPSPVMLRAIEHDDCELGLSLPVWDPRRNPRDKIHLMPIVTPAYPCMNSGYNVSHATLRVITEQLAVGDAVCQEIVKAGSGGGGWDKLFQPFNFFGAYKSYLQVDVTVTGGEEDDLREWKGWVESRLRLLSARVEADTSGMLLCHLHQQPYAAEPHNEPRRRRRTSSFFVGLSKPPAQPQQQQHQLFDLRATTEGFKEEVYMYDYWRPGMEVAVAHVRRKDLPSYVLRQLLRSPGRHDQLKRKRADDDPSSSPAASDHSASSSSSRDAKRPAAAPGRIGSSFEKKTTHEQSTRAAADGGPGPAAPRRLLPRAVEQSHENLLVAADIGEVRCCYSLYSGTVSKDSAASSDFHVLGIANAANRARHAPAIALVLLYRPQGGVGFRQGTNPSPHRCRRRRPYRRARRRRQPPPAKNDSAAYSDRGSRRDHGQAVYVMVRAVGVENIAAIASVDTCRKE</sequence>
<dbReference type="HOGENOM" id="CLU_011511_4_3_1"/>
<protein>
    <recommendedName>
        <fullName evidence="5">polynucleotide adenylyltransferase</fullName>
        <ecNumber evidence="5">2.7.7.19</ecNumber>
    </recommendedName>
</protein>
<dbReference type="GO" id="GO:0046872">
    <property type="term" value="F:metal ion binding"/>
    <property type="evidence" value="ECO:0007669"/>
    <property type="project" value="UniProtKB-KW"/>
</dbReference>
<dbReference type="Gene3D" id="3.30.70.590">
    <property type="entry name" value="Poly(A) polymerase predicted RNA binding domain"/>
    <property type="match status" value="1"/>
</dbReference>
<dbReference type="PANTHER" id="PTHR10682:SF26">
    <property type="entry name" value="POLY(A) POLYMERASE"/>
    <property type="match status" value="1"/>
</dbReference>
<evidence type="ECO:0000256" key="5">
    <source>
        <dbReference type="ARBA" id="ARBA00012388"/>
    </source>
</evidence>
<evidence type="ECO:0000256" key="2">
    <source>
        <dbReference type="ARBA" id="ARBA00001946"/>
    </source>
</evidence>
<dbReference type="InterPro" id="IPR043519">
    <property type="entry name" value="NT_sf"/>
</dbReference>
<evidence type="ECO:0000256" key="10">
    <source>
        <dbReference type="ARBA" id="ARBA00022840"/>
    </source>
</evidence>
<organism evidence="17">
    <name type="scientific">Oryza glumipatula</name>
    <dbReference type="NCBI Taxonomy" id="40148"/>
    <lineage>
        <taxon>Eukaryota</taxon>
        <taxon>Viridiplantae</taxon>
        <taxon>Streptophyta</taxon>
        <taxon>Embryophyta</taxon>
        <taxon>Tracheophyta</taxon>
        <taxon>Spermatophyta</taxon>
        <taxon>Magnoliopsida</taxon>
        <taxon>Liliopsida</taxon>
        <taxon>Poales</taxon>
        <taxon>Poaceae</taxon>
        <taxon>BOP clade</taxon>
        <taxon>Oryzoideae</taxon>
        <taxon>Oryzeae</taxon>
        <taxon>Oryzinae</taxon>
        <taxon>Oryza</taxon>
    </lineage>
</organism>
<dbReference type="FunFam" id="1.10.1410.10:FF:000001">
    <property type="entry name" value="Putative poly(A) polymerase gamma"/>
    <property type="match status" value="1"/>
</dbReference>
<dbReference type="Pfam" id="PF20750">
    <property type="entry name" value="PAP_NTPase"/>
    <property type="match status" value="1"/>
</dbReference>
<feature type="domain" description="Poly(A) polymerase nucleotidyltransferase" evidence="16">
    <location>
        <begin position="10"/>
        <end position="204"/>
    </location>
</feature>
<dbReference type="EnsemblPlants" id="OGLUM04G23210.1">
    <property type="protein sequence ID" value="OGLUM04G23210.1"/>
    <property type="gene ID" value="OGLUM04G23210"/>
</dbReference>
<evidence type="ECO:0000256" key="13">
    <source>
        <dbReference type="SAM" id="MobiDB-lite"/>
    </source>
</evidence>
<keyword evidence="18" id="KW-1185">Reference proteome</keyword>
<comment type="cofactor">
    <cofactor evidence="2">
        <name>Mg(2+)</name>
        <dbReference type="ChEBI" id="CHEBI:18420"/>
    </cofactor>
</comment>
<dbReference type="Proteomes" id="UP000026961">
    <property type="component" value="Chromosome 4"/>
</dbReference>
<reference evidence="17" key="1">
    <citation type="submission" date="2015-04" db="UniProtKB">
        <authorList>
            <consortium name="EnsemblPlants"/>
        </authorList>
    </citation>
    <scope>IDENTIFICATION</scope>
</reference>
<keyword evidence="8" id="KW-0479">Metal-binding</keyword>
<dbReference type="Gramene" id="OGLUM04G23210.1">
    <property type="protein sequence ID" value="OGLUM04G23210.1"/>
    <property type="gene ID" value="OGLUM04G23210"/>
</dbReference>
<feature type="compositionally biased region" description="Low complexity" evidence="13">
    <location>
        <begin position="520"/>
        <end position="545"/>
    </location>
</feature>
<evidence type="ECO:0000256" key="7">
    <source>
        <dbReference type="ARBA" id="ARBA00022679"/>
    </source>
</evidence>
<feature type="compositionally biased region" description="Basic residues" evidence="13">
    <location>
        <begin position="661"/>
        <end position="677"/>
    </location>
</feature>
<feature type="compositionally biased region" description="Basic and acidic residues" evidence="13">
    <location>
        <begin position="552"/>
        <end position="561"/>
    </location>
</feature>
<feature type="region of interest" description="Disordered" evidence="13">
    <location>
        <begin position="1"/>
        <end position="22"/>
    </location>
</feature>
<name>A0A0D9ZPW8_9ORYZ</name>
<evidence type="ECO:0000256" key="3">
    <source>
        <dbReference type="ARBA" id="ARBA00004123"/>
    </source>
</evidence>
<keyword evidence="7" id="KW-0808">Transferase</keyword>
<dbReference type="Pfam" id="PF04928">
    <property type="entry name" value="PAP_central"/>
    <property type="match status" value="1"/>
</dbReference>
<keyword evidence="12" id="KW-0539">Nucleus</keyword>
<feature type="domain" description="Poly(A) polymerase RNA-binding" evidence="14">
    <location>
        <begin position="363"/>
        <end position="428"/>
    </location>
</feature>
<dbReference type="STRING" id="40148.A0A0D9ZPW8"/>
<dbReference type="GO" id="GO:0006397">
    <property type="term" value="P:mRNA processing"/>
    <property type="evidence" value="ECO:0007669"/>
    <property type="project" value="UniProtKB-KW"/>
</dbReference>
<dbReference type="FunFam" id="3.30.460.10:FF:000002">
    <property type="entry name" value="Poly(A) polymerase alpha, putative"/>
    <property type="match status" value="1"/>
</dbReference>
<dbReference type="GO" id="GO:0031123">
    <property type="term" value="P:RNA 3'-end processing"/>
    <property type="evidence" value="ECO:0007669"/>
    <property type="project" value="InterPro"/>
</dbReference>
<evidence type="ECO:0000259" key="16">
    <source>
        <dbReference type="Pfam" id="PF20750"/>
    </source>
</evidence>
<dbReference type="GO" id="GO:0005524">
    <property type="term" value="F:ATP binding"/>
    <property type="evidence" value="ECO:0007669"/>
    <property type="project" value="UniProtKB-KW"/>
</dbReference>
<feature type="domain" description="Poly(A) polymerase central" evidence="15">
    <location>
        <begin position="210"/>
        <end position="360"/>
    </location>
</feature>
<evidence type="ECO:0000313" key="18">
    <source>
        <dbReference type="Proteomes" id="UP000026961"/>
    </source>
</evidence>
<evidence type="ECO:0000259" key="14">
    <source>
        <dbReference type="Pfam" id="PF04926"/>
    </source>
</evidence>
<dbReference type="EC" id="2.7.7.19" evidence="5"/>
<dbReference type="SUPFAM" id="SSF81301">
    <property type="entry name" value="Nucleotidyltransferase"/>
    <property type="match status" value="1"/>
</dbReference>